<dbReference type="VEuPathDB" id="TriTrypDB:TvY486_1105590"/>
<accession>G0UB88</accession>
<sequence length="642" mass="68889">MHDGGGADGGLGGCSAAVPSIDLKDIHLDIVAPLASPSREVGCGLPASAMRPKTPPPRRSRRRGGGAADPAGRYILSPVTPPTRSARRGGDYPHRIEGAPCALLDIPHREEAMSTVSPGLSPDQASSAGSVCRKSMAAGRQPSTRELDPLSAAPSNGGNQQETASLCRRGHEPPSSTVCSSGLSSAPGISPLATPPPPPPPAAPSKRLQAGANCGEDDGERPAQRFVRSFCVQSSGQISCVSNETQPPDAGHRCGAEGSGKLTSNESPKSLLTLEGHAAPGNTQELVRSPSRLCQPLVGDNLTKEECGARLVGRELVPDNRPCTPNEIAVVLQAQDPPLPPAPNKGGRPPNCRVFAVASVANDKSAVQVRGDTEQRIGAIQIMRELFGQPNRLSDESCRRSSIRRMLEASLCGPPLSALLSVAFESECSGMVFLFAEEYFGGLFAKHFEMYTNQTHHLAFDLLYRQLVAIPATQMLHHTGRRLLCMQRDAWMHETIELFSITSERVIKRSCRGIRSYFSRSHSARCSATPSKTKTTPKTRAPSACRPNKRRKFSDRLGLLTNYFSGRGKHTTTDVAITDLWLDESDDDADKKARPPRLLPIDLPKAPLVHEPIYLPTLDRRRASVTASKDNKLASVVLLPFS</sequence>
<name>G0UB88_TRYVY</name>
<proteinExistence type="predicted"/>
<feature type="region of interest" description="Disordered" evidence="1">
    <location>
        <begin position="526"/>
        <end position="547"/>
    </location>
</feature>
<evidence type="ECO:0000313" key="2">
    <source>
        <dbReference type="EMBL" id="CCC53075.1"/>
    </source>
</evidence>
<feature type="compositionally biased region" description="Polar residues" evidence="1">
    <location>
        <begin position="114"/>
        <end position="129"/>
    </location>
</feature>
<protein>
    <submittedName>
        <fullName evidence="2">Uncharacterized protein</fullName>
    </submittedName>
</protein>
<feature type="region of interest" description="Disordered" evidence="1">
    <location>
        <begin position="112"/>
        <end position="220"/>
    </location>
</feature>
<dbReference type="OMA" id="VAFESEC"/>
<feature type="compositionally biased region" description="Pro residues" evidence="1">
    <location>
        <begin position="193"/>
        <end position="203"/>
    </location>
</feature>
<evidence type="ECO:0000256" key="1">
    <source>
        <dbReference type="SAM" id="MobiDB-lite"/>
    </source>
</evidence>
<feature type="region of interest" description="Disordered" evidence="1">
    <location>
        <begin position="242"/>
        <end position="267"/>
    </location>
</feature>
<feature type="compositionally biased region" description="Low complexity" evidence="1">
    <location>
        <begin position="527"/>
        <end position="544"/>
    </location>
</feature>
<feature type="compositionally biased region" description="Polar residues" evidence="1">
    <location>
        <begin position="174"/>
        <end position="184"/>
    </location>
</feature>
<feature type="compositionally biased region" description="Polar residues" evidence="1">
    <location>
        <begin position="153"/>
        <end position="164"/>
    </location>
</feature>
<dbReference type="AlphaFoldDB" id="G0UB88"/>
<organism evidence="2">
    <name type="scientific">Trypanosoma vivax (strain Y486)</name>
    <dbReference type="NCBI Taxonomy" id="1055687"/>
    <lineage>
        <taxon>Eukaryota</taxon>
        <taxon>Discoba</taxon>
        <taxon>Euglenozoa</taxon>
        <taxon>Kinetoplastea</taxon>
        <taxon>Metakinetoplastina</taxon>
        <taxon>Trypanosomatida</taxon>
        <taxon>Trypanosomatidae</taxon>
        <taxon>Trypanosoma</taxon>
        <taxon>Duttonella</taxon>
    </lineage>
</organism>
<gene>
    <name evidence="2" type="ORF">TVY486_1105590</name>
</gene>
<reference evidence="2" key="1">
    <citation type="journal article" date="2012" name="Proc. Natl. Acad. Sci. U.S.A.">
        <title>Antigenic diversity is generated by distinct evolutionary mechanisms in African trypanosome species.</title>
        <authorList>
            <person name="Jackson A.P."/>
            <person name="Berry A."/>
            <person name="Aslett M."/>
            <person name="Allison H.C."/>
            <person name="Burton P."/>
            <person name="Vavrova-Anderson J."/>
            <person name="Brown R."/>
            <person name="Browne H."/>
            <person name="Corton N."/>
            <person name="Hauser H."/>
            <person name="Gamble J."/>
            <person name="Gilderthorp R."/>
            <person name="Marcello L."/>
            <person name="McQuillan J."/>
            <person name="Otto T.D."/>
            <person name="Quail M.A."/>
            <person name="Sanders M.J."/>
            <person name="van Tonder A."/>
            <person name="Ginger M.L."/>
            <person name="Field M.C."/>
            <person name="Barry J.D."/>
            <person name="Hertz-Fowler C."/>
            <person name="Berriman M."/>
        </authorList>
    </citation>
    <scope>NUCLEOTIDE SEQUENCE</scope>
    <source>
        <strain evidence="2">Y486</strain>
    </source>
</reference>
<dbReference type="EMBL" id="HE573027">
    <property type="protein sequence ID" value="CCC53075.1"/>
    <property type="molecule type" value="Genomic_DNA"/>
</dbReference>
<feature type="region of interest" description="Disordered" evidence="1">
    <location>
        <begin position="41"/>
        <end position="94"/>
    </location>
</feature>